<gene>
    <name evidence="2" type="ORF">D0Y65_001306</name>
</gene>
<name>A0A445M2H9_GLYSO</name>
<keyword evidence="3" id="KW-1185">Reference proteome</keyword>
<sequence>MSNATDSAGKIPPETRPAESDSGGDSGPRPTIKINVMHGSSQHEFHLPAQSTFDYSYSPGSGFSHFYV</sequence>
<protein>
    <submittedName>
        <fullName evidence="2">Uncharacterized protein</fullName>
    </submittedName>
</protein>
<dbReference type="AlphaFoldDB" id="A0A445M2H9"/>
<comment type="caution">
    <text evidence="2">The sequence shown here is derived from an EMBL/GenBank/DDBJ whole genome shotgun (WGS) entry which is preliminary data.</text>
</comment>
<organism evidence="2 3">
    <name type="scientific">Glycine soja</name>
    <name type="common">Wild soybean</name>
    <dbReference type="NCBI Taxonomy" id="3848"/>
    <lineage>
        <taxon>Eukaryota</taxon>
        <taxon>Viridiplantae</taxon>
        <taxon>Streptophyta</taxon>
        <taxon>Embryophyta</taxon>
        <taxon>Tracheophyta</taxon>
        <taxon>Spermatophyta</taxon>
        <taxon>Magnoliopsida</taxon>
        <taxon>eudicotyledons</taxon>
        <taxon>Gunneridae</taxon>
        <taxon>Pentapetalae</taxon>
        <taxon>rosids</taxon>
        <taxon>fabids</taxon>
        <taxon>Fabales</taxon>
        <taxon>Fabaceae</taxon>
        <taxon>Papilionoideae</taxon>
        <taxon>50 kb inversion clade</taxon>
        <taxon>NPAAA clade</taxon>
        <taxon>indigoferoid/millettioid clade</taxon>
        <taxon>Phaseoleae</taxon>
        <taxon>Glycine</taxon>
        <taxon>Glycine subgen. Soja</taxon>
    </lineage>
</organism>
<evidence type="ECO:0000313" key="3">
    <source>
        <dbReference type="Proteomes" id="UP000289340"/>
    </source>
</evidence>
<dbReference type="EMBL" id="QZWG01000001">
    <property type="protein sequence ID" value="RZC29663.1"/>
    <property type="molecule type" value="Genomic_DNA"/>
</dbReference>
<evidence type="ECO:0000256" key="1">
    <source>
        <dbReference type="SAM" id="MobiDB-lite"/>
    </source>
</evidence>
<reference evidence="2 3" key="1">
    <citation type="submission" date="2018-09" db="EMBL/GenBank/DDBJ databases">
        <title>A high-quality reference genome of wild soybean provides a powerful tool to mine soybean genomes.</title>
        <authorList>
            <person name="Xie M."/>
            <person name="Chung C.Y.L."/>
            <person name="Li M.-W."/>
            <person name="Wong F.-L."/>
            <person name="Chan T.-F."/>
            <person name="Lam H.-M."/>
        </authorList>
    </citation>
    <scope>NUCLEOTIDE SEQUENCE [LARGE SCALE GENOMIC DNA]</scope>
    <source>
        <strain evidence="3">cv. W05</strain>
        <tissue evidence="2">Hypocotyl of etiolated seedlings</tissue>
    </source>
</reference>
<evidence type="ECO:0000313" key="2">
    <source>
        <dbReference type="EMBL" id="RZC29663.1"/>
    </source>
</evidence>
<feature type="region of interest" description="Disordered" evidence="1">
    <location>
        <begin position="1"/>
        <end position="33"/>
    </location>
</feature>
<accession>A0A445M2H9</accession>
<dbReference type="Proteomes" id="UP000289340">
    <property type="component" value="Chromosome 1"/>
</dbReference>
<proteinExistence type="predicted"/>